<organism evidence="1 2">
    <name type="scientific">Catharanthus roseus</name>
    <name type="common">Madagascar periwinkle</name>
    <name type="synonym">Vinca rosea</name>
    <dbReference type="NCBI Taxonomy" id="4058"/>
    <lineage>
        <taxon>Eukaryota</taxon>
        <taxon>Viridiplantae</taxon>
        <taxon>Streptophyta</taxon>
        <taxon>Embryophyta</taxon>
        <taxon>Tracheophyta</taxon>
        <taxon>Spermatophyta</taxon>
        <taxon>Magnoliopsida</taxon>
        <taxon>eudicotyledons</taxon>
        <taxon>Gunneridae</taxon>
        <taxon>Pentapetalae</taxon>
        <taxon>asterids</taxon>
        <taxon>lamiids</taxon>
        <taxon>Gentianales</taxon>
        <taxon>Apocynaceae</taxon>
        <taxon>Rauvolfioideae</taxon>
        <taxon>Vinceae</taxon>
        <taxon>Catharanthinae</taxon>
        <taxon>Catharanthus</taxon>
    </lineage>
</organism>
<evidence type="ECO:0000313" key="2">
    <source>
        <dbReference type="Proteomes" id="UP001060085"/>
    </source>
</evidence>
<protein>
    <submittedName>
        <fullName evidence="1">Uncharacterized protein</fullName>
    </submittedName>
</protein>
<comment type="caution">
    <text evidence="1">The sequence shown here is derived from an EMBL/GenBank/DDBJ whole genome shotgun (WGS) entry which is preliminary data.</text>
</comment>
<proteinExistence type="predicted"/>
<sequence>MAWVFMPIFVVGFVGFLLGAILNHFLPLLLKNRIVPKGSFGWPFLGETLSFLKPHPSNSIGSFLQQHCSRYGKVFTSHLFFSPTVVSCDEELNYFILQNEGKLFECSYPKPIHGILGKVSMLVAVSDTHKRLRNVALSLVTTTKSKPHFLNDVENIATQILDSWRYKQHVLFSEEARKFTFNVIVKQVLGLTAEEPRTREILQDFLAFMRGLISFPLYIPGTPYAKAVQARSRIFSTVRTIIEERRRRRRSEEIKNTSDFLEILLCVDTLSEDEKVSFVLDSLLGGYETTSLLMDMLVYFLGQSPAALHKLKVEHEKIREMKGNDELLNWEDYKKMDFTQQVINEALRSGNIVKFVHRKALKDVKFRDYVIPSGWKVLPIFSAVHLDPSLHPNALQFNPWRWKDEDQTCKKLTPFGGGSRCCPGSELAKVEVAFFLHHLVRNYRWRLEEDEQPMAHPYVEFRRGLKLTVYSSSDLSS</sequence>
<gene>
    <name evidence="1" type="ORF">M9H77_21441</name>
</gene>
<accession>A0ACC0AQ97</accession>
<keyword evidence="2" id="KW-1185">Reference proteome</keyword>
<reference evidence="2" key="1">
    <citation type="journal article" date="2023" name="Nat. Plants">
        <title>Single-cell RNA sequencing provides a high-resolution roadmap for understanding the multicellular compartmentation of specialized metabolism.</title>
        <authorList>
            <person name="Sun S."/>
            <person name="Shen X."/>
            <person name="Li Y."/>
            <person name="Li Y."/>
            <person name="Wang S."/>
            <person name="Li R."/>
            <person name="Zhang H."/>
            <person name="Shen G."/>
            <person name="Guo B."/>
            <person name="Wei J."/>
            <person name="Xu J."/>
            <person name="St-Pierre B."/>
            <person name="Chen S."/>
            <person name="Sun C."/>
        </authorList>
    </citation>
    <scope>NUCLEOTIDE SEQUENCE [LARGE SCALE GENOMIC DNA]</scope>
</reference>
<dbReference type="Proteomes" id="UP001060085">
    <property type="component" value="Linkage Group LG05"/>
</dbReference>
<evidence type="ECO:0000313" key="1">
    <source>
        <dbReference type="EMBL" id="KAI5662118.1"/>
    </source>
</evidence>
<dbReference type="EMBL" id="CM044705">
    <property type="protein sequence ID" value="KAI5662118.1"/>
    <property type="molecule type" value="Genomic_DNA"/>
</dbReference>
<name>A0ACC0AQ97_CATRO</name>